<keyword evidence="3" id="KW-1185">Reference proteome</keyword>
<dbReference type="EC" id="2.3.-.-" evidence="2"/>
<dbReference type="InterPro" id="IPR000182">
    <property type="entry name" value="GNAT_dom"/>
</dbReference>
<comment type="caution">
    <text evidence="2">The sequence shown here is derived from an EMBL/GenBank/DDBJ whole genome shotgun (WGS) entry which is preliminary data.</text>
</comment>
<protein>
    <submittedName>
        <fullName evidence="2">GNAT family N-acetyltransferase</fullName>
        <ecNumber evidence="2">2.3.-.-</ecNumber>
    </submittedName>
</protein>
<accession>A0ABW1T404</accession>
<gene>
    <name evidence="2" type="ORF">ACFQGU_14180</name>
</gene>
<evidence type="ECO:0000259" key="1">
    <source>
        <dbReference type="PROSITE" id="PS51186"/>
    </source>
</evidence>
<proteinExistence type="predicted"/>
<keyword evidence="2" id="KW-0808">Transferase</keyword>
<dbReference type="RefSeq" id="WP_386767744.1">
    <property type="nucleotide sequence ID" value="NZ_JBHSTI010000008.1"/>
</dbReference>
<dbReference type="SUPFAM" id="SSF55729">
    <property type="entry name" value="Acyl-CoA N-acyltransferases (Nat)"/>
    <property type="match status" value="1"/>
</dbReference>
<dbReference type="Pfam" id="PF13302">
    <property type="entry name" value="Acetyltransf_3"/>
    <property type="match status" value="1"/>
</dbReference>
<dbReference type="GO" id="GO:0016746">
    <property type="term" value="F:acyltransferase activity"/>
    <property type="evidence" value="ECO:0007669"/>
    <property type="project" value="UniProtKB-KW"/>
</dbReference>
<dbReference type="PROSITE" id="PS51186">
    <property type="entry name" value="GNAT"/>
    <property type="match status" value="1"/>
</dbReference>
<dbReference type="Proteomes" id="UP001596138">
    <property type="component" value="Unassembled WGS sequence"/>
</dbReference>
<keyword evidence="2" id="KW-0012">Acyltransferase</keyword>
<dbReference type="PANTHER" id="PTHR43328:SF1">
    <property type="entry name" value="N-ACETYLTRANSFERASE DOMAIN-CONTAINING PROTEIN"/>
    <property type="match status" value="1"/>
</dbReference>
<sequence>MQPHPATVTLREVRDGDVDELFWHQADAEAAAMADFPSRDRTAFLEHLGRIRADPEVHYRVIEADGVVVGNIGSFYAHGGREVGYWIDRAHWGRGIASRALELLVAEDPIRPLQAGVVPHNVASQRVLAKAGFVPDGIADDGYLLFRLDA</sequence>
<dbReference type="EMBL" id="JBHSTI010000008">
    <property type="protein sequence ID" value="MFC6239029.1"/>
    <property type="molecule type" value="Genomic_DNA"/>
</dbReference>
<dbReference type="Gene3D" id="3.40.630.30">
    <property type="match status" value="1"/>
</dbReference>
<name>A0ABW1T404_9ACTN</name>
<dbReference type="PANTHER" id="PTHR43328">
    <property type="entry name" value="ACETYLTRANSFERASE-RELATED"/>
    <property type="match status" value="1"/>
</dbReference>
<feature type="domain" description="N-acetyltransferase" evidence="1">
    <location>
        <begin position="8"/>
        <end position="150"/>
    </location>
</feature>
<dbReference type="InterPro" id="IPR016181">
    <property type="entry name" value="Acyl_CoA_acyltransferase"/>
</dbReference>
<evidence type="ECO:0000313" key="2">
    <source>
        <dbReference type="EMBL" id="MFC6239029.1"/>
    </source>
</evidence>
<evidence type="ECO:0000313" key="3">
    <source>
        <dbReference type="Proteomes" id="UP001596138"/>
    </source>
</evidence>
<reference evidence="3" key="1">
    <citation type="journal article" date="2019" name="Int. J. Syst. Evol. Microbiol.">
        <title>The Global Catalogue of Microorganisms (GCM) 10K type strain sequencing project: providing services to taxonomists for standard genome sequencing and annotation.</title>
        <authorList>
            <consortium name="The Broad Institute Genomics Platform"/>
            <consortium name="The Broad Institute Genome Sequencing Center for Infectious Disease"/>
            <person name="Wu L."/>
            <person name="Ma J."/>
        </authorList>
    </citation>
    <scope>NUCLEOTIDE SEQUENCE [LARGE SCALE GENOMIC DNA]</scope>
    <source>
        <strain evidence="3">CGMCC 4.7317</strain>
    </source>
</reference>
<organism evidence="2 3">
    <name type="scientific">Longivirga aurantiaca</name>
    <dbReference type="NCBI Taxonomy" id="1837743"/>
    <lineage>
        <taxon>Bacteria</taxon>
        <taxon>Bacillati</taxon>
        <taxon>Actinomycetota</taxon>
        <taxon>Actinomycetes</taxon>
        <taxon>Sporichthyales</taxon>
        <taxon>Sporichthyaceae</taxon>
        <taxon>Longivirga</taxon>
    </lineage>
</organism>